<organism evidence="3 4">
    <name type="scientific">Priestia megaterium</name>
    <name type="common">Bacillus megaterium</name>
    <dbReference type="NCBI Taxonomy" id="1404"/>
    <lineage>
        <taxon>Bacteria</taxon>
        <taxon>Bacillati</taxon>
        <taxon>Bacillota</taxon>
        <taxon>Bacilli</taxon>
        <taxon>Bacillales</taxon>
        <taxon>Bacillaceae</taxon>
        <taxon>Priestia</taxon>
    </lineage>
</organism>
<dbReference type="InterPro" id="IPR006976">
    <property type="entry name" value="VanZ-like"/>
</dbReference>
<gene>
    <name evidence="3" type="ORF">HFZ78_20875</name>
</gene>
<keyword evidence="1" id="KW-0812">Transmembrane</keyword>
<dbReference type="Proteomes" id="UP000501868">
    <property type="component" value="Chromosome"/>
</dbReference>
<keyword evidence="1" id="KW-1133">Transmembrane helix</keyword>
<proteinExistence type="predicted"/>
<feature type="transmembrane region" description="Helical" evidence="1">
    <location>
        <begin position="64"/>
        <end position="82"/>
    </location>
</feature>
<feature type="transmembrane region" description="Helical" evidence="1">
    <location>
        <begin position="141"/>
        <end position="158"/>
    </location>
</feature>
<feature type="transmembrane region" description="Helical" evidence="1">
    <location>
        <begin position="170"/>
        <end position="186"/>
    </location>
</feature>
<evidence type="ECO:0000313" key="4">
    <source>
        <dbReference type="Proteomes" id="UP000501868"/>
    </source>
</evidence>
<evidence type="ECO:0000313" key="3">
    <source>
        <dbReference type="EMBL" id="QIZ08857.1"/>
    </source>
</evidence>
<reference evidence="3 4" key="2">
    <citation type="submission" date="2020-04" db="EMBL/GenBank/DDBJ databases">
        <authorList>
            <person name="Fomenkov A."/>
            <person name="Anton B.P."/>
            <person name="Roberts R.J."/>
        </authorList>
    </citation>
    <scope>NUCLEOTIDE SEQUENCE [LARGE SCALE GENOMIC DNA]</scope>
    <source>
        <strain evidence="3 4">S2</strain>
    </source>
</reference>
<dbReference type="EMBL" id="CP051128">
    <property type="protein sequence ID" value="QIZ08857.1"/>
    <property type="molecule type" value="Genomic_DNA"/>
</dbReference>
<sequence>MRKTLFISMMISFVIFILFSPIFIRLVSYLHPIVLIVVLFCIVWLVLWLVLFIRKETINLPYPLFLGGLTLYTVALVILLFFRPNEQSYHSMNLVPFSTVAFYLSGKVNWLISFYNLAANIGLFLPYGLFLRFKQFSQWKALFIASLMIACIEVLQFVSHRGSLDIDDLILNLLGIYLGCVLFPLVKQVVNIPNTKGLIDR</sequence>
<reference evidence="3 4" key="1">
    <citation type="submission" date="2020-04" db="EMBL/GenBank/DDBJ databases">
        <title>Genome-Wide Identification of 5-Methylcytosine Sites in Bacterial Genomes By High-Throughput Sequencing of MspJI Restriction Fragments.</title>
        <authorList>
            <person name="Wu V."/>
        </authorList>
    </citation>
    <scope>NUCLEOTIDE SEQUENCE [LARGE SCALE GENOMIC DNA]</scope>
    <source>
        <strain evidence="3 4">S2</strain>
    </source>
</reference>
<dbReference type="Pfam" id="PF04892">
    <property type="entry name" value="VanZ"/>
    <property type="match status" value="1"/>
</dbReference>
<dbReference type="AlphaFoldDB" id="A0A6H1P623"/>
<keyword evidence="1" id="KW-0472">Membrane</keyword>
<name>A0A6H1P623_PRIMG</name>
<evidence type="ECO:0000256" key="1">
    <source>
        <dbReference type="SAM" id="Phobius"/>
    </source>
</evidence>
<feature type="transmembrane region" description="Helical" evidence="1">
    <location>
        <begin position="30"/>
        <end position="52"/>
    </location>
</feature>
<feature type="domain" description="VanZ-like" evidence="2">
    <location>
        <begin position="70"/>
        <end position="186"/>
    </location>
</feature>
<feature type="transmembrane region" description="Helical" evidence="1">
    <location>
        <begin position="110"/>
        <end position="129"/>
    </location>
</feature>
<evidence type="ECO:0000259" key="2">
    <source>
        <dbReference type="Pfam" id="PF04892"/>
    </source>
</evidence>
<accession>A0A6H1P623</accession>
<protein>
    <submittedName>
        <fullName evidence="3">VanZ family protein</fullName>
    </submittedName>
</protein>
<feature type="transmembrane region" description="Helical" evidence="1">
    <location>
        <begin position="5"/>
        <end position="24"/>
    </location>
</feature>